<accession>A0A2S7TZI7</accession>
<dbReference type="GO" id="GO:0046872">
    <property type="term" value="F:metal ion binding"/>
    <property type="evidence" value="ECO:0007669"/>
    <property type="project" value="UniProtKB-UniRule"/>
</dbReference>
<keyword evidence="3 10" id="KW-0285">Flavoprotein</keyword>
<comment type="similarity">
    <text evidence="10">Belongs to the ApbE family.</text>
</comment>
<comment type="caution">
    <text evidence="12">The sequence shown here is derived from an EMBL/GenBank/DDBJ whole genome shotgun (WGS) entry which is preliminary data.</text>
</comment>
<dbReference type="EMBL" id="MQWA01000001">
    <property type="protein sequence ID" value="PQJ28149.1"/>
    <property type="molecule type" value="Genomic_DNA"/>
</dbReference>
<reference evidence="12 13" key="1">
    <citation type="submission" date="2016-12" db="EMBL/GenBank/DDBJ databases">
        <title>Study of bacterial adaptation to deep sea.</title>
        <authorList>
            <person name="Song J."/>
            <person name="Yoshizawa S."/>
            <person name="Kogure K."/>
        </authorList>
    </citation>
    <scope>NUCLEOTIDE SEQUENCE [LARGE SCALE GENOMIC DNA]</scope>
    <source>
        <strain evidence="12 13">SAORIC-165</strain>
    </source>
</reference>
<gene>
    <name evidence="12" type="ORF">BSZ32_06300</name>
</gene>
<evidence type="ECO:0000313" key="13">
    <source>
        <dbReference type="Proteomes" id="UP000239907"/>
    </source>
</evidence>
<feature type="binding site" evidence="11">
    <location>
        <position position="269"/>
    </location>
    <ligand>
        <name>Mg(2+)</name>
        <dbReference type="ChEBI" id="CHEBI:18420"/>
    </ligand>
</feature>
<evidence type="ECO:0000256" key="3">
    <source>
        <dbReference type="ARBA" id="ARBA00022630"/>
    </source>
</evidence>
<evidence type="ECO:0000256" key="2">
    <source>
        <dbReference type="ARBA" id="ARBA00016337"/>
    </source>
</evidence>
<feature type="binding site" evidence="11">
    <location>
        <position position="273"/>
    </location>
    <ligand>
        <name>Mg(2+)</name>
        <dbReference type="ChEBI" id="CHEBI:18420"/>
    </ligand>
</feature>
<dbReference type="AlphaFoldDB" id="A0A2S7TZI7"/>
<evidence type="ECO:0000256" key="8">
    <source>
        <dbReference type="ARBA" id="ARBA00031306"/>
    </source>
</evidence>
<name>A0A2S7TZI7_9BACT</name>
<evidence type="ECO:0000256" key="5">
    <source>
        <dbReference type="ARBA" id="ARBA00022723"/>
    </source>
</evidence>
<dbReference type="PANTHER" id="PTHR30040">
    <property type="entry name" value="THIAMINE BIOSYNTHESIS LIPOPROTEIN APBE"/>
    <property type="match status" value="1"/>
</dbReference>
<dbReference type="GO" id="GO:0016740">
    <property type="term" value="F:transferase activity"/>
    <property type="evidence" value="ECO:0007669"/>
    <property type="project" value="UniProtKB-UniRule"/>
</dbReference>
<dbReference type="EC" id="2.7.1.180" evidence="1 10"/>
<evidence type="ECO:0000256" key="1">
    <source>
        <dbReference type="ARBA" id="ARBA00011955"/>
    </source>
</evidence>
<dbReference type="Proteomes" id="UP000239907">
    <property type="component" value="Unassembled WGS sequence"/>
</dbReference>
<evidence type="ECO:0000256" key="4">
    <source>
        <dbReference type="ARBA" id="ARBA00022679"/>
    </source>
</evidence>
<dbReference type="OrthoDB" id="9778595at2"/>
<keyword evidence="6 10" id="KW-0274">FAD</keyword>
<keyword evidence="5 10" id="KW-0479">Metal-binding</keyword>
<evidence type="ECO:0000313" key="12">
    <source>
        <dbReference type="EMBL" id="PQJ28149.1"/>
    </source>
</evidence>
<keyword evidence="13" id="KW-1185">Reference proteome</keyword>
<evidence type="ECO:0000256" key="11">
    <source>
        <dbReference type="PIRSR" id="PIRSR006268-2"/>
    </source>
</evidence>
<dbReference type="PIRSF" id="PIRSF006268">
    <property type="entry name" value="ApbE"/>
    <property type="match status" value="1"/>
</dbReference>
<evidence type="ECO:0000256" key="10">
    <source>
        <dbReference type="PIRNR" id="PIRNR006268"/>
    </source>
</evidence>
<proteinExistence type="inferred from homology"/>
<organism evidence="12 13">
    <name type="scientific">Rubritalea profundi</name>
    <dbReference type="NCBI Taxonomy" id="1658618"/>
    <lineage>
        <taxon>Bacteria</taxon>
        <taxon>Pseudomonadati</taxon>
        <taxon>Verrucomicrobiota</taxon>
        <taxon>Verrucomicrobiia</taxon>
        <taxon>Verrucomicrobiales</taxon>
        <taxon>Rubritaleaceae</taxon>
        <taxon>Rubritalea</taxon>
    </lineage>
</organism>
<dbReference type="Pfam" id="PF02424">
    <property type="entry name" value="ApbE"/>
    <property type="match status" value="1"/>
</dbReference>
<evidence type="ECO:0000256" key="6">
    <source>
        <dbReference type="ARBA" id="ARBA00022827"/>
    </source>
</evidence>
<dbReference type="Gene3D" id="3.10.520.10">
    <property type="entry name" value="ApbE-like domains"/>
    <property type="match status" value="1"/>
</dbReference>
<sequence length="318" mass="34639">MLASSACQPEPQLYSFKSRHMGVDFRIDLFAADSKKAQSAANAAFARVAEIDAAMSDYKVDSELSQLSKSSGSSKPIQVSQELWTVLNKAKNIHRLSSGAFDVSFGAHALLWRRARFAQSLPPSRSLARAREKSGMGHLLFHPATRSLTLKPKGMRLDLGGIAKGYAADQALATLQSQGINHALVDGSGDMAMTKHPYSQWKIFISDKEDQTDKFIHMQRGAVATSGDSYQFIEINNNRYSHIIDPRTGIGVTNRCRVTIIAADAMTADSLASAVTVMGPNQGLQLIESLPDVEALIVASGKTYQSTNFPRLIQTHQN</sequence>
<dbReference type="InterPro" id="IPR024932">
    <property type="entry name" value="ApbE"/>
</dbReference>
<comment type="cofactor">
    <cofactor evidence="11">
        <name>Mg(2+)</name>
        <dbReference type="ChEBI" id="CHEBI:18420"/>
    </cofactor>
    <cofactor evidence="11">
        <name>Mn(2+)</name>
        <dbReference type="ChEBI" id="CHEBI:29035"/>
    </cofactor>
    <text evidence="11">Magnesium. Can also use manganese.</text>
</comment>
<keyword evidence="7 10" id="KW-0460">Magnesium</keyword>
<comment type="catalytic activity">
    <reaction evidence="9 10">
        <text>L-threonyl-[protein] + FAD = FMN-L-threonyl-[protein] + AMP + H(+)</text>
        <dbReference type="Rhea" id="RHEA:36847"/>
        <dbReference type="Rhea" id="RHEA-COMP:11060"/>
        <dbReference type="Rhea" id="RHEA-COMP:11061"/>
        <dbReference type="ChEBI" id="CHEBI:15378"/>
        <dbReference type="ChEBI" id="CHEBI:30013"/>
        <dbReference type="ChEBI" id="CHEBI:57692"/>
        <dbReference type="ChEBI" id="CHEBI:74257"/>
        <dbReference type="ChEBI" id="CHEBI:456215"/>
        <dbReference type="EC" id="2.7.1.180"/>
    </reaction>
</comment>
<evidence type="ECO:0000256" key="9">
    <source>
        <dbReference type="ARBA" id="ARBA00048540"/>
    </source>
</evidence>
<feature type="binding site" evidence="11">
    <location>
        <position position="161"/>
    </location>
    <ligand>
        <name>Mg(2+)</name>
        <dbReference type="ChEBI" id="CHEBI:18420"/>
    </ligand>
</feature>
<dbReference type="SUPFAM" id="SSF143631">
    <property type="entry name" value="ApbE-like"/>
    <property type="match status" value="1"/>
</dbReference>
<protein>
    <recommendedName>
        <fullName evidence="2 10">FAD:protein FMN transferase</fullName>
        <ecNumber evidence="1 10">2.7.1.180</ecNumber>
    </recommendedName>
    <alternativeName>
        <fullName evidence="8 10">Flavin transferase</fullName>
    </alternativeName>
</protein>
<keyword evidence="4 10" id="KW-0808">Transferase</keyword>
<dbReference type="InterPro" id="IPR003374">
    <property type="entry name" value="ApbE-like_sf"/>
</dbReference>
<dbReference type="PANTHER" id="PTHR30040:SF2">
    <property type="entry name" value="FAD:PROTEIN FMN TRANSFERASE"/>
    <property type="match status" value="1"/>
</dbReference>
<evidence type="ECO:0000256" key="7">
    <source>
        <dbReference type="ARBA" id="ARBA00022842"/>
    </source>
</evidence>